<gene>
    <name evidence="8" type="ordered locus">Btus_2266</name>
</gene>
<keyword evidence="9" id="KW-1185">Reference proteome</keyword>
<dbReference type="EMBL" id="CP002017">
    <property type="protein sequence ID" value="ADG06937.1"/>
    <property type="molecule type" value="Genomic_DNA"/>
</dbReference>
<keyword evidence="6" id="KW-0694">RNA-binding</keyword>
<dbReference type="Proteomes" id="UP000002368">
    <property type="component" value="Chromosome"/>
</dbReference>
<evidence type="ECO:0000256" key="3">
    <source>
        <dbReference type="ARBA" id="ARBA00023235"/>
    </source>
</evidence>
<dbReference type="AlphaFoldDB" id="D5WRY5"/>
<dbReference type="Pfam" id="PF00849">
    <property type="entry name" value="PseudoU_synth_2"/>
    <property type="match status" value="1"/>
</dbReference>
<evidence type="ECO:0000313" key="9">
    <source>
        <dbReference type="Proteomes" id="UP000002368"/>
    </source>
</evidence>
<dbReference type="HOGENOM" id="CLU_016902_8_2_9"/>
<dbReference type="Gene3D" id="3.30.2350.10">
    <property type="entry name" value="Pseudouridine synthase"/>
    <property type="match status" value="1"/>
</dbReference>
<dbReference type="SUPFAM" id="SSF55120">
    <property type="entry name" value="Pseudouridine synthase"/>
    <property type="match status" value="1"/>
</dbReference>
<accession>D5WRY5</accession>
<dbReference type="CDD" id="cd00165">
    <property type="entry name" value="S4"/>
    <property type="match status" value="1"/>
</dbReference>
<dbReference type="InterPro" id="IPR050188">
    <property type="entry name" value="RluA_PseudoU_synthase"/>
</dbReference>
<dbReference type="RefSeq" id="WP_013076220.1">
    <property type="nucleotide sequence ID" value="NC_014098.1"/>
</dbReference>
<dbReference type="PROSITE" id="PS50889">
    <property type="entry name" value="S4"/>
    <property type="match status" value="1"/>
</dbReference>
<dbReference type="PANTHER" id="PTHR21600:SF44">
    <property type="entry name" value="RIBOSOMAL LARGE SUBUNIT PSEUDOURIDINE SYNTHASE D"/>
    <property type="match status" value="1"/>
</dbReference>
<evidence type="ECO:0000313" key="8">
    <source>
        <dbReference type="EMBL" id="ADG06937.1"/>
    </source>
</evidence>
<evidence type="ECO:0000256" key="6">
    <source>
        <dbReference type="PROSITE-ProRule" id="PRU00182"/>
    </source>
</evidence>
<dbReference type="GO" id="GO:0140098">
    <property type="term" value="F:catalytic activity, acting on RNA"/>
    <property type="evidence" value="ECO:0007669"/>
    <property type="project" value="UniProtKB-ARBA"/>
</dbReference>
<dbReference type="PANTHER" id="PTHR21600">
    <property type="entry name" value="MITOCHONDRIAL RNA PSEUDOURIDINE SYNTHASE"/>
    <property type="match status" value="1"/>
</dbReference>
<name>D5WRY5_KYRT2</name>
<dbReference type="KEGG" id="bts:Btus_2266"/>
<dbReference type="STRING" id="562970.Btus_2266"/>
<evidence type="ECO:0000256" key="5">
    <source>
        <dbReference type="ARBA" id="ARBA00033164"/>
    </source>
</evidence>
<comment type="similarity">
    <text evidence="2">Belongs to the pseudouridine synthase RluA family.</text>
</comment>
<reference evidence="8 9" key="1">
    <citation type="journal article" date="2011" name="Stand. Genomic Sci.">
        <title>Complete genome sequence of the thermophilic, hydrogen-oxidizing Bacillus tusciae type strain (T2) and reclassification in the new genus, Kyrpidia gen. nov. as Kyrpidia tusciae comb. nov. and emendation of the family Alicyclobacillaceae da Costa and Rainey, 2010.</title>
        <authorList>
            <person name="Klenk H.P."/>
            <person name="Lapidus A."/>
            <person name="Chertkov O."/>
            <person name="Copeland A."/>
            <person name="Del Rio T.G."/>
            <person name="Nolan M."/>
            <person name="Lucas S."/>
            <person name="Chen F."/>
            <person name="Tice H."/>
            <person name="Cheng J.F."/>
            <person name="Han C."/>
            <person name="Bruce D."/>
            <person name="Goodwin L."/>
            <person name="Pitluck S."/>
            <person name="Pati A."/>
            <person name="Ivanova N."/>
            <person name="Mavromatis K."/>
            <person name="Daum C."/>
            <person name="Chen A."/>
            <person name="Palaniappan K."/>
            <person name="Chang Y.J."/>
            <person name="Land M."/>
            <person name="Hauser L."/>
            <person name="Jeffries C.D."/>
            <person name="Detter J.C."/>
            <person name="Rohde M."/>
            <person name="Abt B."/>
            <person name="Pukall R."/>
            <person name="Goker M."/>
            <person name="Bristow J."/>
            <person name="Markowitz V."/>
            <person name="Hugenholtz P."/>
            <person name="Eisen J.A."/>
        </authorList>
    </citation>
    <scope>NUCLEOTIDE SEQUENCE [LARGE SCALE GENOMIC DNA]</scope>
    <source>
        <strain evidence="8 9">DSM 2912</strain>
    </source>
</reference>
<dbReference type="GO" id="GO:0003723">
    <property type="term" value="F:RNA binding"/>
    <property type="evidence" value="ECO:0007669"/>
    <property type="project" value="UniProtKB-KW"/>
</dbReference>
<dbReference type="InterPro" id="IPR006145">
    <property type="entry name" value="PsdUridine_synth_RsuA/RluA"/>
</dbReference>
<dbReference type="eggNOG" id="COG0564">
    <property type="taxonomic scope" value="Bacteria"/>
</dbReference>
<feature type="domain" description="Pseudouridine synthase RsuA/RluA-like" evidence="7">
    <location>
        <begin position="90"/>
        <end position="260"/>
    </location>
</feature>
<dbReference type="GO" id="GO:0000455">
    <property type="term" value="P:enzyme-directed rRNA pseudouridine synthesis"/>
    <property type="evidence" value="ECO:0007669"/>
    <property type="project" value="TreeGrafter"/>
</dbReference>
<proteinExistence type="inferred from homology"/>
<sequence>MSDECTLMWQVEARDHGRQVREVLQGRLQVSRRLVRLAITQNGIRRNGRPAYLSERVSAGDILEIRWGETPSDDVLPEPIPFETLYEDEDVLVVNKPPGMLVHPTKGVAAGTLANGVVYAWRLTGSYRPFRPLNRLDRDTSGLVLIAKNQFAHQRLSRDLRFVEGGRSPVFGADEAERLDGVRRVHREYAALVQGRVVADRGWIDLPIDRDPNHGNRRQVAPAGRRARTRFEVAERVGNAAYLKVRLQTGRTHQIRVHLAELGHPVIGDTLYGEPSPWIERQALHAERLVFDHPRTGKRIQVTAPWFPDMAELWRRLKEIGRISRGS</sequence>
<keyword evidence="3" id="KW-0413">Isomerase</keyword>
<evidence type="ECO:0000256" key="1">
    <source>
        <dbReference type="ARBA" id="ARBA00000073"/>
    </source>
</evidence>
<dbReference type="GO" id="GO:0009982">
    <property type="term" value="F:pseudouridine synthase activity"/>
    <property type="evidence" value="ECO:0007669"/>
    <property type="project" value="InterPro"/>
</dbReference>
<protein>
    <recommendedName>
        <fullName evidence="4">RNA pseudouridylate synthase</fullName>
    </recommendedName>
    <alternativeName>
        <fullName evidence="5">RNA-uridine isomerase</fullName>
    </alternativeName>
</protein>
<dbReference type="InterPro" id="IPR020103">
    <property type="entry name" value="PsdUridine_synth_cat_dom_sf"/>
</dbReference>
<organism evidence="8 9">
    <name type="scientific">Kyrpidia tusciae (strain DSM 2912 / NBRC 15312 / T2)</name>
    <name type="common">Bacillus tusciae</name>
    <dbReference type="NCBI Taxonomy" id="562970"/>
    <lineage>
        <taxon>Bacteria</taxon>
        <taxon>Bacillati</taxon>
        <taxon>Bacillota</taxon>
        <taxon>Bacilli</taxon>
        <taxon>Bacillales</taxon>
        <taxon>Alicyclobacillaceae</taxon>
        <taxon>Kyrpidia</taxon>
    </lineage>
</organism>
<evidence type="ECO:0000256" key="4">
    <source>
        <dbReference type="ARBA" id="ARBA00031870"/>
    </source>
</evidence>
<evidence type="ECO:0000259" key="7">
    <source>
        <dbReference type="Pfam" id="PF00849"/>
    </source>
</evidence>
<dbReference type="CDD" id="cd02869">
    <property type="entry name" value="PseudoU_synth_RluA_like"/>
    <property type="match status" value="1"/>
</dbReference>
<dbReference type="PROSITE" id="PS01129">
    <property type="entry name" value="PSI_RLU"/>
    <property type="match status" value="1"/>
</dbReference>
<comment type="catalytic activity">
    <reaction evidence="1">
        <text>a uridine in RNA = a pseudouridine in RNA</text>
        <dbReference type="Rhea" id="RHEA:48348"/>
        <dbReference type="Rhea" id="RHEA-COMP:12068"/>
        <dbReference type="Rhea" id="RHEA-COMP:12069"/>
        <dbReference type="ChEBI" id="CHEBI:65314"/>
        <dbReference type="ChEBI" id="CHEBI:65315"/>
    </reaction>
</comment>
<dbReference type="InterPro" id="IPR006224">
    <property type="entry name" value="PsdUridine_synth_RluA-like_CS"/>
</dbReference>
<evidence type="ECO:0000256" key="2">
    <source>
        <dbReference type="ARBA" id="ARBA00010876"/>
    </source>
</evidence>